<gene>
    <name evidence="2" type="primary">NCL1_24339</name>
    <name evidence="2" type="ORF">TNIN_313751</name>
</gene>
<name>A0A8X6Y0R4_9ARAC</name>
<dbReference type="AlphaFoldDB" id="A0A8X6Y0R4"/>
<dbReference type="PROSITE" id="PS50835">
    <property type="entry name" value="IG_LIKE"/>
    <property type="match status" value="1"/>
</dbReference>
<protein>
    <submittedName>
        <fullName evidence="2">Ig-like domain-containing protein</fullName>
    </submittedName>
</protein>
<evidence type="ECO:0000259" key="1">
    <source>
        <dbReference type="PROSITE" id="PS50835"/>
    </source>
</evidence>
<accession>A0A8X6Y0R4</accession>
<organism evidence="2 3">
    <name type="scientific">Trichonephila inaurata madagascariensis</name>
    <dbReference type="NCBI Taxonomy" id="2747483"/>
    <lineage>
        <taxon>Eukaryota</taxon>
        <taxon>Metazoa</taxon>
        <taxon>Ecdysozoa</taxon>
        <taxon>Arthropoda</taxon>
        <taxon>Chelicerata</taxon>
        <taxon>Arachnida</taxon>
        <taxon>Araneae</taxon>
        <taxon>Araneomorphae</taxon>
        <taxon>Entelegynae</taxon>
        <taxon>Araneoidea</taxon>
        <taxon>Nephilidae</taxon>
        <taxon>Trichonephila</taxon>
        <taxon>Trichonephila inaurata</taxon>
    </lineage>
</organism>
<dbReference type="PANTHER" id="PTHR23278:SF19">
    <property type="entry name" value="OBSCURIN"/>
    <property type="match status" value="1"/>
</dbReference>
<dbReference type="EMBL" id="BMAV01014834">
    <property type="protein sequence ID" value="GFY63548.1"/>
    <property type="molecule type" value="Genomic_DNA"/>
</dbReference>
<dbReference type="SUPFAM" id="SSF48726">
    <property type="entry name" value="Immunoglobulin"/>
    <property type="match status" value="1"/>
</dbReference>
<comment type="caution">
    <text evidence="2">The sequence shown here is derived from an EMBL/GenBank/DDBJ whole genome shotgun (WGS) entry which is preliminary data.</text>
</comment>
<dbReference type="Proteomes" id="UP000886998">
    <property type="component" value="Unassembled WGS sequence"/>
</dbReference>
<dbReference type="OrthoDB" id="10006996at2759"/>
<dbReference type="InterPro" id="IPR013783">
    <property type="entry name" value="Ig-like_fold"/>
</dbReference>
<dbReference type="PANTHER" id="PTHR23278">
    <property type="entry name" value="SIDESTEP PROTEIN"/>
    <property type="match status" value="1"/>
</dbReference>
<proteinExistence type="predicted"/>
<evidence type="ECO:0000313" key="3">
    <source>
        <dbReference type="Proteomes" id="UP000886998"/>
    </source>
</evidence>
<sequence>MTSVDDEVTLILWHRDDSGSPLYSIDARDAALHNARHFPSINMSSRAYFNASGSPTVLRIDGIRKSEEGMYRCRVEYRRSRTETTDILLTVIGNGCHCFPNTEIYYEEGTYREHPVMI</sequence>
<keyword evidence="3" id="KW-1185">Reference proteome</keyword>
<evidence type="ECO:0000313" key="2">
    <source>
        <dbReference type="EMBL" id="GFY63548.1"/>
    </source>
</evidence>
<dbReference type="Gene3D" id="2.60.40.10">
    <property type="entry name" value="Immunoglobulins"/>
    <property type="match status" value="1"/>
</dbReference>
<reference evidence="2" key="1">
    <citation type="submission" date="2020-08" db="EMBL/GenBank/DDBJ databases">
        <title>Multicomponent nature underlies the extraordinary mechanical properties of spider dragline silk.</title>
        <authorList>
            <person name="Kono N."/>
            <person name="Nakamura H."/>
            <person name="Mori M."/>
            <person name="Yoshida Y."/>
            <person name="Ohtoshi R."/>
            <person name="Malay A.D."/>
            <person name="Moran D.A.P."/>
            <person name="Tomita M."/>
            <person name="Numata K."/>
            <person name="Arakawa K."/>
        </authorList>
    </citation>
    <scope>NUCLEOTIDE SEQUENCE</scope>
</reference>
<dbReference type="InterPro" id="IPR007110">
    <property type="entry name" value="Ig-like_dom"/>
</dbReference>
<dbReference type="InterPro" id="IPR036179">
    <property type="entry name" value="Ig-like_dom_sf"/>
</dbReference>
<feature type="domain" description="Ig-like" evidence="1">
    <location>
        <begin position="1"/>
        <end position="90"/>
    </location>
</feature>